<dbReference type="PANTHER" id="PTHR11785">
    <property type="entry name" value="AMINO ACID TRANSPORTER"/>
    <property type="match status" value="1"/>
</dbReference>
<dbReference type="STRING" id="1120964.GCA_001313265_00641"/>
<feature type="transmembrane region" description="Helical" evidence="5">
    <location>
        <begin position="92"/>
        <end position="108"/>
    </location>
</feature>
<evidence type="ECO:0000313" key="7">
    <source>
        <dbReference type="Proteomes" id="UP000236736"/>
    </source>
</evidence>
<protein>
    <submittedName>
        <fullName evidence="6">Amino acid permease</fullName>
    </submittedName>
</protein>
<dbReference type="RefSeq" id="WP_146064341.1">
    <property type="nucleotide sequence ID" value="NZ_FNVR01000003.1"/>
</dbReference>
<dbReference type="InterPro" id="IPR050598">
    <property type="entry name" value="AminoAcid_Transporter"/>
</dbReference>
<evidence type="ECO:0000256" key="3">
    <source>
        <dbReference type="ARBA" id="ARBA00022989"/>
    </source>
</evidence>
<evidence type="ECO:0000256" key="1">
    <source>
        <dbReference type="ARBA" id="ARBA00004141"/>
    </source>
</evidence>
<evidence type="ECO:0000313" key="6">
    <source>
        <dbReference type="EMBL" id="SEF65917.1"/>
    </source>
</evidence>
<keyword evidence="7" id="KW-1185">Reference proteome</keyword>
<evidence type="ECO:0000256" key="4">
    <source>
        <dbReference type="ARBA" id="ARBA00023136"/>
    </source>
</evidence>
<dbReference type="PANTHER" id="PTHR11785:SF512">
    <property type="entry name" value="SOBREMESA, ISOFORM B"/>
    <property type="match status" value="1"/>
</dbReference>
<comment type="subcellular location">
    <subcellularLocation>
        <location evidence="1">Membrane</location>
        <topology evidence="1">Multi-pass membrane protein</topology>
    </subcellularLocation>
</comment>
<evidence type="ECO:0000256" key="5">
    <source>
        <dbReference type="SAM" id="Phobius"/>
    </source>
</evidence>
<reference evidence="7" key="1">
    <citation type="submission" date="2016-10" db="EMBL/GenBank/DDBJ databases">
        <authorList>
            <person name="Varghese N."/>
            <person name="Submissions S."/>
        </authorList>
    </citation>
    <scope>NUCLEOTIDE SEQUENCE [LARGE SCALE GENOMIC DNA]</scope>
    <source>
        <strain evidence="7">DSM 17298</strain>
    </source>
</reference>
<keyword evidence="2 5" id="KW-0812">Transmembrane</keyword>
<dbReference type="Gene3D" id="1.20.1740.10">
    <property type="entry name" value="Amino acid/polyamine transporter I"/>
    <property type="match status" value="1"/>
</dbReference>
<feature type="transmembrane region" description="Helical" evidence="5">
    <location>
        <begin position="40"/>
        <end position="63"/>
    </location>
</feature>
<organism evidence="6 7">
    <name type="scientific">Algoriphagus boritolerans DSM 17298 = JCM 18970</name>
    <dbReference type="NCBI Taxonomy" id="1120964"/>
    <lineage>
        <taxon>Bacteria</taxon>
        <taxon>Pseudomonadati</taxon>
        <taxon>Bacteroidota</taxon>
        <taxon>Cytophagia</taxon>
        <taxon>Cytophagales</taxon>
        <taxon>Cyclobacteriaceae</taxon>
        <taxon>Algoriphagus</taxon>
    </lineage>
</organism>
<dbReference type="Pfam" id="PF13520">
    <property type="entry name" value="AA_permease_2"/>
    <property type="match status" value="1"/>
</dbReference>
<keyword evidence="3 5" id="KW-1133">Transmembrane helix</keyword>
<dbReference type="EMBL" id="FNVR01000003">
    <property type="protein sequence ID" value="SEF65917.1"/>
    <property type="molecule type" value="Genomic_DNA"/>
</dbReference>
<accession>A0A1H5TVB1</accession>
<keyword evidence="4 5" id="KW-0472">Membrane</keyword>
<feature type="transmembrane region" description="Helical" evidence="5">
    <location>
        <begin position="12"/>
        <end position="34"/>
    </location>
</feature>
<sequence length="115" mass="12593">MAINSKISWKTAAGLVIANMIGTGVFTSLGFQLAEVQNTWSILLLWIIGGLMTLIGAFTYAELGTHFRKTGGDYIFLSGVMVYLFWDRPLESLAGLGMVGLGLLIFLFDKRTKPD</sequence>
<name>A0A1H5TVB1_9BACT</name>
<dbReference type="AlphaFoldDB" id="A0A1H5TVB1"/>
<dbReference type="OrthoDB" id="9810109at2"/>
<dbReference type="Proteomes" id="UP000236736">
    <property type="component" value="Unassembled WGS sequence"/>
</dbReference>
<dbReference type="GO" id="GO:0015179">
    <property type="term" value="F:L-amino acid transmembrane transporter activity"/>
    <property type="evidence" value="ECO:0007669"/>
    <property type="project" value="TreeGrafter"/>
</dbReference>
<gene>
    <name evidence="6" type="ORF">SAMN03080598_00922</name>
</gene>
<proteinExistence type="predicted"/>
<dbReference type="InterPro" id="IPR002293">
    <property type="entry name" value="AA/rel_permease1"/>
</dbReference>
<dbReference type="GO" id="GO:0016020">
    <property type="term" value="C:membrane"/>
    <property type="evidence" value="ECO:0007669"/>
    <property type="project" value="UniProtKB-SubCell"/>
</dbReference>
<evidence type="ECO:0000256" key="2">
    <source>
        <dbReference type="ARBA" id="ARBA00022692"/>
    </source>
</evidence>